<keyword evidence="12" id="KW-1133">Transmembrane helix</keyword>
<evidence type="ECO:0000256" key="9">
    <source>
        <dbReference type="ARBA" id="ARBA00022786"/>
    </source>
</evidence>
<dbReference type="CTD" id="5828"/>
<keyword evidence="21" id="KW-1185">Reference proteome</keyword>
<keyword evidence="10" id="KW-0862">Zinc</keyword>
<dbReference type="InterPro" id="IPR006845">
    <property type="entry name" value="Pex_N"/>
</dbReference>
<evidence type="ECO:0000313" key="22">
    <source>
        <dbReference type="RefSeq" id="XP_017885408.1"/>
    </source>
</evidence>
<dbReference type="InterPro" id="IPR013083">
    <property type="entry name" value="Znf_RING/FYVE/PHD"/>
</dbReference>
<evidence type="ECO:0000256" key="11">
    <source>
        <dbReference type="ARBA" id="ARBA00022927"/>
    </source>
</evidence>
<dbReference type="Proteomes" id="UP000694925">
    <property type="component" value="Unplaced"/>
</dbReference>
<keyword evidence="7" id="KW-0479">Metal-binding</keyword>
<gene>
    <name evidence="22" type="primary">LOC108628163</name>
</gene>
<name>A0AAJ7NAU2_9HYME</name>
<evidence type="ECO:0000256" key="15">
    <source>
        <dbReference type="ARBA" id="ARBA00032511"/>
    </source>
</evidence>
<dbReference type="Pfam" id="PF04757">
    <property type="entry name" value="Pex2_Pex12"/>
    <property type="match status" value="1"/>
</dbReference>
<evidence type="ECO:0000256" key="8">
    <source>
        <dbReference type="ARBA" id="ARBA00022771"/>
    </source>
</evidence>
<evidence type="ECO:0000256" key="14">
    <source>
        <dbReference type="ARBA" id="ARBA00023140"/>
    </source>
</evidence>
<evidence type="ECO:0000256" key="5">
    <source>
        <dbReference type="ARBA" id="ARBA00022679"/>
    </source>
</evidence>
<feature type="domain" description="RING-type" evidence="20">
    <location>
        <begin position="220"/>
        <end position="259"/>
    </location>
</feature>
<keyword evidence="13" id="KW-0472">Membrane</keyword>
<dbReference type="PROSITE" id="PS50089">
    <property type="entry name" value="ZF_RING_2"/>
    <property type="match status" value="1"/>
</dbReference>
<proteinExistence type="inferred from homology"/>
<evidence type="ECO:0000256" key="3">
    <source>
        <dbReference type="ARBA" id="ARBA00008704"/>
    </source>
</evidence>
<reference evidence="22" key="1">
    <citation type="submission" date="2025-08" db="UniProtKB">
        <authorList>
            <consortium name="RefSeq"/>
        </authorList>
    </citation>
    <scope>IDENTIFICATION</scope>
    <source>
        <tissue evidence="22">Whole body</tissue>
    </source>
</reference>
<keyword evidence="11" id="KW-0653">Protein transport</keyword>
<dbReference type="AlphaFoldDB" id="A0AAJ7NAU2"/>
<dbReference type="KEGG" id="ccal:108628163"/>
<keyword evidence="4" id="KW-0813">Transport</keyword>
<dbReference type="GO" id="GO:0061630">
    <property type="term" value="F:ubiquitin protein ligase activity"/>
    <property type="evidence" value="ECO:0007669"/>
    <property type="project" value="UniProtKB-EC"/>
</dbReference>
<dbReference type="GO" id="GO:0008270">
    <property type="term" value="F:zinc ion binding"/>
    <property type="evidence" value="ECO:0007669"/>
    <property type="project" value="UniProtKB-KW"/>
</dbReference>
<sequence length="301" mass="34980">MSYVSRVNQIDAVQLDEEIYKVLRNQARQVGKHLPIDQIDRWQPEVDAILKYFMWTFSLRDGKSTFGQQLLNLHYENVTRAKSLLYLMLTIVPEYARDKLAGNGGNRNLGMLLDYVGDVMKLLEFVNLLVFLHRGTQPQVIEYLLGIASRSTTTHKPRNIGYSYMTRELLWHSLMELFTTGLPMINFHYLKCGLKKLFTRTRRDDLVRRFYPTMDAFTNCAYCDDTPILPVHAGCQHVFCYYCMKAHFTATNEFQCSECGTRLHVRNMRTYETSSSVSYTRDDNSDRVDADSKRSIPVSES</sequence>
<evidence type="ECO:0000256" key="2">
    <source>
        <dbReference type="ARBA" id="ARBA00004906"/>
    </source>
</evidence>
<comment type="pathway">
    <text evidence="2">Protein modification; protein ubiquitination.</text>
</comment>
<feature type="compositionally biased region" description="Basic and acidic residues" evidence="19">
    <location>
        <begin position="280"/>
        <end position="294"/>
    </location>
</feature>
<dbReference type="RefSeq" id="XP_017885408.1">
    <property type="nucleotide sequence ID" value="XM_018029919.2"/>
</dbReference>
<feature type="region of interest" description="Disordered" evidence="19">
    <location>
        <begin position="276"/>
        <end position="301"/>
    </location>
</feature>
<dbReference type="PANTHER" id="PTHR48178:SF1">
    <property type="entry name" value="PEROXISOME BIOGENESIS FACTOR 2"/>
    <property type="match status" value="1"/>
</dbReference>
<dbReference type="PANTHER" id="PTHR48178">
    <property type="entry name" value="PEROXISOME BIOGENESIS FACTOR 2"/>
    <property type="match status" value="1"/>
</dbReference>
<protein>
    <recommendedName>
        <fullName evidence="17">RING-type E3 ubiquitin transferase (cysteine targeting)</fullName>
        <ecNumber evidence="17">2.3.2.36</ecNumber>
    </recommendedName>
    <alternativeName>
        <fullName evidence="15">Peroxin-2</fullName>
    </alternativeName>
</protein>
<dbReference type="EC" id="2.3.2.36" evidence="17"/>
<keyword evidence="6" id="KW-0812">Transmembrane</keyword>
<evidence type="ECO:0000256" key="13">
    <source>
        <dbReference type="ARBA" id="ARBA00023136"/>
    </source>
</evidence>
<evidence type="ECO:0000256" key="12">
    <source>
        <dbReference type="ARBA" id="ARBA00022989"/>
    </source>
</evidence>
<evidence type="ECO:0000256" key="4">
    <source>
        <dbReference type="ARBA" id="ARBA00022448"/>
    </source>
</evidence>
<dbReference type="Gene3D" id="3.30.40.10">
    <property type="entry name" value="Zinc/RING finger domain, C3HC4 (zinc finger)"/>
    <property type="match status" value="1"/>
</dbReference>
<evidence type="ECO:0000256" key="7">
    <source>
        <dbReference type="ARBA" id="ARBA00022723"/>
    </source>
</evidence>
<comment type="subcellular location">
    <subcellularLocation>
        <location evidence="1">Peroxisome membrane</location>
        <topology evidence="1">Multi-pass membrane protein</topology>
    </subcellularLocation>
</comment>
<evidence type="ECO:0000256" key="16">
    <source>
        <dbReference type="ARBA" id="ARBA00034438"/>
    </source>
</evidence>
<organism evidence="21 22">
    <name type="scientific">Ceratina calcarata</name>
    <dbReference type="NCBI Taxonomy" id="156304"/>
    <lineage>
        <taxon>Eukaryota</taxon>
        <taxon>Metazoa</taxon>
        <taxon>Ecdysozoa</taxon>
        <taxon>Arthropoda</taxon>
        <taxon>Hexapoda</taxon>
        <taxon>Insecta</taxon>
        <taxon>Pterygota</taxon>
        <taxon>Neoptera</taxon>
        <taxon>Endopterygota</taxon>
        <taxon>Hymenoptera</taxon>
        <taxon>Apocrita</taxon>
        <taxon>Aculeata</taxon>
        <taxon>Apoidea</taxon>
        <taxon>Anthophila</taxon>
        <taxon>Apidae</taxon>
        <taxon>Ceratina</taxon>
        <taxon>Zadontomerus</taxon>
    </lineage>
</organism>
<keyword evidence="14" id="KW-0576">Peroxisome</keyword>
<evidence type="ECO:0000256" key="6">
    <source>
        <dbReference type="ARBA" id="ARBA00022692"/>
    </source>
</evidence>
<evidence type="ECO:0000256" key="18">
    <source>
        <dbReference type="PROSITE-ProRule" id="PRU00175"/>
    </source>
</evidence>
<dbReference type="InterPro" id="IPR017907">
    <property type="entry name" value="Znf_RING_CS"/>
</dbReference>
<comment type="similarity">
    <text evidence="3">Belongs to the pex2/pex10/pex12 family.</text>
</comment>
<evidence type="ECO:0000256" key="17">
    <source>
        <dbReference type="ARBA" id="ARBA00034523"/>
    </source>
</evidence>
<accession>A0AAJ7NAU2</accession>
<evidence type="ECO:0000256" key="10">
    <source>
        <dbReference type="ARBA" id="ARBA00022833"/>
    </source>
</evidence>
<dbReference type="InterPro" id="IPR025654">
    <property type="entry name" value="PEX2/10"/>
</dbReference>
<comment type="catalytic activity">
    <reaction evidence="16">
        <text>[E2 ubiquitin-conjugating enzyme]-S-ubiquitinyl-L-cysteine + [acceptor protein]-L-cysteine = [E2 ubiquitin-conjugating enzyme]-L-cysteine + [acceptor protein]-S-ubiquitinyl-L-cysteine.</text>
        <dbReference type="EC" id="2.3.2.36"/>
    </reaction>
</comment>
<evidence type="ECO:0000313" key="21">
    <source>
        <dbReference type="Proteomes" id="UP000694925"/>
    </source>
</evidence>
<dbReference type="PROSITE" id="PS00518">
    <property type="entry name" value="ZF_RING_1"/>
    <property type="match status" value="1"/>
</dbReference>
<evidence type="ECO:0000256" key="1">
    <source>
        <dbReference type="ARBA" id="ARBA00004585"/>
    </source>
</evidence>
<keyword evidence="5" id="KW-0808">Transferase</keyword>
<dbReference type="GO" id="GO:0016558">
    <property type="term" value="P:protein import into peroxisome matrix"/>
    <property type="evidence" value="ECO:0007669"/>
    <property type="project" value="InterPro"/>
</dbReference>
<dbReference type="GeneID" id="108628163"/>
<keyword evidence="9" id="KW-0833">Ubl conjugation pathway</keyword>
<evidence type="ECO:0000259" key="20">
    <source>
        <dbReference type="PROSITE" id="PS50089"/>
    </source>
</evidence>
<keyword evidence="8 18" id="KW-0863">Zinc-finger</keyword>
<dbReference type="InterPro" id="IPR001841">
    <property type="entry name" value="Znf_RING"/>
</dbReference>
<dbReference type="SUPFAM" id="SSF57850">
    <property type="entry name" value="RING/U-box"/>
    <property type="match status" value="1"/>
</dbReference>
<evidence type="ECO:0000256" key="19">
    <source>
        <dbReference type="SAM" id="MobiDB-lite"/>
    </source>
</evidence>
<dbReference type="GO" id="GO:0005778">
    <property type="term" value="C:peroxisomal membrane"/>
    <property type="evidence" value="ECO:0007669"/>
    <property type="project" value="UniProtKB-SubCell"/>
</dbReference>